<evidence type="ECO:0000313" key="3">
    <source>
        <dbReference type="EMBL" id="TNJ64962.1"/>
    </source>
</evidence>
<evidence type="ECO:0000313" key="4">
    <source>
        <dbReference type="Proteomes" id="UP000307943"/>
    </source>
</evidence>
<dbReference type="InterPro" id="IPR029149">
    <property type="entry name" value="Creatin/AminoP/Spt16_N"/>
</dbReference>
<protein>
    <submittedName>
        <fullName evidence="3">M24 family metallopeptidase</fullName>
    </submittedName>
</protein>
<dbReference type="SUPFAM" id="SSF55920">
    <property type="entry name" value="Creatinase/aminopeptidase"/>
    <property type="match status" value="1"/>
</dbReference>
<organism evidence="3 4">
    <name type="scientific">Paenibacillus hemerocallicola</name>
    <dbReference type="NCBI Taxonomy" id="1172614"/>
    <lineage>
        <taxon>Bacteria</taxon>
        <taxon>Bacillati</taxon>
        <taxon>Bacillota</taxon>
        <taxon>Bacilli</taxon>
        <taxon>Bacillales</taxon>
        <taxon>Paenibacillaceae</taxon>
        <taxon>Paenibacillus</taxon>
    </lineage>
</organism>
<dbReference type="Pfam" id="PF01321">
    <property type="entry name" value="Creatinase_N"/>
    <property type="match status" value="1"/>
</dbReference>
<dbReference type="Proteomes" id="UP000307943">
    <property type="component" value="Unassembled WGS sequence"/>
</dbReference>
<dbReference type="InterPro" id="IPR036005">
    <property type="entry name" value="Creatinase/aminopeptidase-like"/>
</dbReference>
<dbReference type="EMBL" id="VDCQ01000023">
    <property type="protein sequence ID" value="TNJ64962.1"/>
    <property type="molecule type" value="Genomic_DNA"/>
</dbReference>
<dbReference type="Pfam" id="PF00557">
    <property type="entry name" value="Peptidase_M24"/>
    <property type="match status" value="1"/>
</dbReference>
<dbReference type="InterPro" id="IPR050659">
    <property type="entry name" value="Peptidase_M24B"/>
</dbReference>
<gene>
    <name evidence="3" type="ORF">FE784_17330</name>
</gene>
<keyword evidence="4" id="KW-1185">Reference proteome</keyword>
<dbReference type="PANTHER" id="PTHR46112:SF2">
    <property type="entry name" value="XAA-PRO AMINOPEPTIDASE P-RELATED"/>
    <property type="match status" value="1"/>
</dbReference>
<feature type="domain" description="Creatinase N-terminal" evidence="2">
    <location>
        <begin position="19"/>
        <end position="141"/>
    </location>
</feature>
<evidence type="ECO:0000259" key="2">
    <source>
        <dbReference type="Pfam" id="PF01321"/>
    </source>
</evidence>
<dbReference type="OrthoDB" id="4850044at2"/>
<dbReference type="PANTHER" id="PTHR46112">
    <property type="entry name" value="AMINOPEPTIDASE"/>
    <property type="match status" value="1"/>
</dbReference>
<feature type="domain" description="Peptidase M24" evidence="1">
    <location>
        <begin position="153"/>
        <end position="340"/>
    </location>
</feature>
<dbReference type="CDD" id="cd01066">
    <property type="entry name" value="APP_MetAP"/>
    <property type="match status" value="1"/>
</dbReference>
<comment type="caution">
    <text evidence="3">The sequence shown here is derived from an EMBL/GenBank/DDBJ whole genome shotgun (WGS) entry which is preliminary data.</text>
</comment>
<evidence type="ECO:0000259" key="1">
    <source>
        <dbReference type="Pfam" id="PF00557"/>
    </source>
</evidence>
<dbReference type="SUPFAM" id="SSF53092">
    <property type="entry name" value="Creatinase/prolidase N-terminal domain"/>
    <property type="match status" value="1"/>
</dbReference>
<dbReference type="Gene3D" id="3.90.230.10">
    <property type="entry name" value="Creatinase/methionine aminopeptidase superfamily"/>
    <property type="match status" value="1"/>
</dbReference>
<sequence length="381" mass="42228">MRQPEKEADGLSPIVRDKLQRLRNMLADLQLDAVVLTLQRNVSWLAGSRSHINTASEPACCKLVVTARDVYLVASNIEAERLAEEEFVPSGFAPALCGVFVWPWHEPAVQERLLAELLAGSSRIGTDADMEAEFRGLRTVLHPLELDEWSGLGELAGEALEETAARIAAGQSEFELAAMLARNCLERELEPIVYLTAADERIAERRHPLPTSRRLESCAMLVLCARRRGKIVSATRMVHFGQPPEALVRRHRAVAEISARLHAATRPGKTWGELYASLQQFYGEAGFPGEERRHHQGGLAGYATREQLALPASTGAVQTNQLYAWNPTLPGVKSEDTLWVGDHFSACLTDPPHRSSAIYPRIEIEADGRKWSRPGLLIRAR</sequence>
<dbReference type="RefSeq" id="WP_139603493.1">
    <property type="nucleotide sequence ID" value="NZ_VDCQ01000023.1"/>
</dbReference>
<accession>A0A5C4T7P8</accession>
<dbReference type="AlphaFoldDB" id="A0A5C4T7P8"/>
<dbReference type="Gene3D" id="3.40.350.10">
    <property type="entry name" value="Creatinase/prolidase N-terminal domain"/>
    <property type="match status" value="1"/>
</dbReference>
<dbReference type="InterPro" id="IPR000587">
    <property type="entry name" value="Creatinase_N"/>
</dbReference>
<name>A0A5C4T7P8_9BACL</name>
<reference evidence="3 4" key="1">
    <citation type="submission" date="2019-05" db="EMBL/GenBank/DDBJ databases">
        <title>We sequenced the genome of Paenibacillus hemerocallicola KCTC 33185 for further insight into its adaptation and study the phylogeny of Paenibacillus.</title>
        <authorList>
            <person name="Narsing Rao M.P."/>
        </authorList>
    </citation>
    <scope>NUCLEOTIDE SEQUENCE [LARGE SCALE GENOMIC DNA]</scope>
    <source>
        <strain evidence="3 4">KCTC 33185</strain>
    </source>
</reference>
<proteinExistence type="predicted"/>
<dbReference type="InterPro" id="IPR000994">
    <property type="entry name" value="Pept_M24"/>
</dbReference>